<dbReference type="AlphaFoldDB" id="A0A168SIH0"/>
<protein>
    <recommendedName>
        <fullName evidence="4">Chromo domain-containing protein</fullName>
    </recommendedName>
</protein>
<feature type="compositionally biased region" description="Low complexity" evidence="1">
    <location>
        <begin position="193"/>
        <end position="213"/>
    </location>
</feature>
<organism evidence="2">
    <name type="scientific">Absidia glauca</name>
    <name type="common">Pin mould</name>
    <dbReference type="NCBI Taxonomy" id="4829"/>
    <lineage>
        <taxon>Eukaryota</taxon>
        <taxon>Fungi</taxon>
        <taxon>Fungi incertae sedis</taxon>
        <taxon>Mucoromycota</taxon>
        <taxon>Mucoromycotina</taxon>
        <taxon>Mucoromycetes</taxon>
        <taxon>Mucorales</taxon>
        <taxon>Cunninghamellaceae</taxon>
        <taxon>Absidia</taxon>
    </lineage>
</organism>
<reference evidence="2" key="1">
    <citation type="submission" date="2016-04" db="EMBL/GenBank/DDBJ databases">
        <authorList>
            <person name="Evans L.H."/>
            <person name="Alamgir A."/>
            <person name="Owens N."/>
            <person name="Weber N.D."/>
            <person name="Virtaneva K."/>
            <person name="Barbian K."/>
            <person name="Babar A."/>
            <person name="Rosenke K."/>
        </authorList>
    </citation>
    <scope>NUCLEOTIDE SEQUENCE [LARGE SCALE GENOMIC DNA]</scope>
    <source>
        <strain evidence="2">CBS 101.48</strain>
    </source>
</reference>
<proteinExistence type="predicted"/>
<evidence type="ECO:0000313" key="2">
    <source>
        <dbReference type="EMBL" id="SAM08484.1"/>
    </source>
</evidence>
<evidence type="ECO:0000256" key="1">
    <source>
        <dbReference type="SAM" id="MobiDB-lite"/>
    </source>
</evidence>
<evidence type="ECO:0008006" key="4">
    <source>
        <dbReference type="Google" id="ProtNLM"/>
    </source>
</evidence>
<accession>A0A168SIH0</accession>
<name>A0A168SIH0_ABSGL</name>
<evidence type="ECO:0000313" key="3">
    <source>
        <dbReference type="Proteomes" id="UP000078561"/>
    </source>
</evidence>
<keyword evidence="3" id="KW-1185">Reference proteome</keyword>
<dbReference type="InParanoid" id="A0A168SIH0"/>
<feature type="region of interest" description="Disordered" evidence="1">
    <location>
        <begin position="177"/>
        <end position="213"/>
    </location>
</feature>
<dbReference type="Proteomes" id="UP000078561">
    <property type="component" value="Unassembled WGS sequence"/>
</dbReference>
<sequence length="213" mass="23769">MARPLSLKDLLIGSKDHIRPLQSVSLPFKQRPGSKPKEPALYDVDHNGGLVSILSKTISDSGTITYKVRWANGQQTQTKPSRLRNFYSIVEDYEYKQFNKDDSRQNAPVVKRSLMAGYHSDDASDEDFVDDEKRTSTFARKQPRRKTKENEAKYVFGGLDELMADEETKETMATIETPLPGASAAVPMVIQESSPTPSPYSSPSVFSKPPAQP</sequence>
<dbReference type="OrthoDB" id="10545440at2759"/>
<gene>
    <name evidence="2" type="primary">ABSGL_14147.1 scaffold 14385</name>
</gene>
<dbReference type="EMBL" id="LT554895">
    <property type="protein sequence ID" value="SAM08484.1"/>
    <property type="molecule type" value="Genomic_DNA"/>
</dbReference>